<dbReference type="InterPro" id="IPR005829">
    <property type="entry name" value="Sugar_transporter_CS"/>
</dbReference>
<dbReference type="EMBL" id="GECZ01027222">
    <property type="protein sequence ID" value="JAS42547.1"/>
    <property type="molecule type" value="Transcribed_RNA"/>
</dbReference>
<evidence type="ECO:0000256" key="4">
    <source>
        <dbReference type="ARBA" id="ARBA00022597"/>
    </source>
</evidence>
<feature type="transmembrane region" description="Helical" evidence="8">
    <location>
        <begin position="87"/>
        <end position="106"/>
    </location>
</feature>
<dbReference type="Pfam" id="PF00083">
    <property type="entry name" value="Sugar_tr"/>
    <property type="match status" value="1"/>
</dbReference>
<organism evidence="10">
    <name type="scientific">Cuerna arida</name>
    <dbReference type="NCBI Taxonomy" id="1464854"/>
    <lineage>
        <taxon>Eukaryota</taxon>
        <taxon>Metazoa</taxon>
        <taxon>Ecdysozoa</taxon>
        <taxon>Arthropoda</taxon>
        <taxon>Hexapoda</taxon>
        <taxon>Insecta</taxon>
        <taxon>Pterygota</taxon>
        <taxon>Neoptera</taxon>
        <taxon>Paraneoptera</taxon>
        <taxon>Hemiptera</taxon>
        <taxon>Auchenorrhyncha</taxon>
        <taxon>Membracoidea</taxon>
        <taxon>Cicadellidae</taxon>
        <taxon>Cicadellinae</taxon>
        <taxon>Proconiini</taxon>
        <taxon>Cuerna</taxon>
    </lineage>
</organism>
<dbReference type="InterPro" id="IPR005828">
    <property type="entry name" value="MFS_sugar_transport-like"/>
</dbReference>
<gene>
    <name evidence="10" type="ORF">g.3834</name>
</gene>
<dbReference type="PROSITE" id="PS00217">
    <property type="entry name" value="SUGAR_TRANSPORT_2"/>
    <property type="match status" value="1"/>
</dbReference>
<evidence type="ECO:0000256" key="6">
    <source>
        <dbReference type="ARBA" id="ARBA00022989"/>
    </source>
</evidence>
<dbReference type="InterPro" id="IPR020846">
    <property type="entry name" value="MFS_dom"/>
</dbReference>
<dbReference type="PROSITE" id="PS50850">
    <property type="entry name" value="MFS"/>
    <property type="match status" value="1"/>
</dbReference>
<feature type="domain" description="Major facilitator superfamily (MFS) profile" evidence="9">
    <location>
        <begin position="19"/>
        <end position="446"/>
    </location>
</feature>
<dbReference type="AlphaFoldDB" id="A0A1B6EXB3"/>
<dbReference type="PANTHER" id="PTHR48021">
    <property type="match status" value="1"/>
</dbReference>
<reference evidence="10" key="1">
    <citation type="submission" date="2015-11" db="EMBL/GenBank/DDBJ databases">
        <title>De novo transcriptome assembly of four potential Pierce s Disease insect vectors from Arizona vineyards.</title>
        <authorList>
            <person name="Tassone E.E."/>
        </authorList>
    </citation>
    <scope>NUCLEOTIDE SEQUENCE</scope>
</reference>
<feature type="transmembrane region" description="Helical" evidence="8">
    <location>
        <begin position="414"/>
        <end position="440"/>
    </location>
</feature>
<dbReference type="PANTHER" id="PTHR48021:SF1">
    <property type="entry name" value="GH07001P-RELATED"/>
    <property type="match status" value="1"/>
</dbReference>
<feature type="transmembrane region" description="Helical" evidence="8">
    <location>
        <begin position="176"/>
        <end position="194"/>
    </location>
</feature>
<sequence length="473" mass="51096">MVHSKSPSSLKSTAVQVAASLVANLGAMMSGMVLGFPSTFVSPLLGSGSGLHATVDEASWAASLSFLAAPVTCLLAGPIVDWVGRRWGLQLMNVTHVAGWLLLAVFPRSLPLLYVGRLLSGAGLGLGCCMVPTYITEIASITLRTTLVTLSPVMMASGIFIVYLWATIYQTSWTEAAFFAFGISVWSLVLTPLLPESPLWLLSKGRAEEALQALQRLRGASAPEQVKEELDSFSSRANDKQQTSSWLSTFHNLLQPEAYKPLLFLNIFFLFSQFSGIAVTINFGVSFVQNAGIEGQSYLLALGISLMRLCSTFLTTWACSVYGKRTPSLVTGGLSTLLMAMITLSLSPVLTLQPWVLGVCVLLFVLFNSVGFSSVPWSMMGEIFPTNVRGIASGLSACILLSESFVIVKLYPGLVLSIGVFPIFLFFTISGAIGTFYLYLFFPETHGLSLIEIEESFRGSKNVKKQKQPTRGV</sequence>
<keyword evidence="4" id="KW-0762">Sugar transport</keyword>
<dbReference type="SUPFAM" id="SSF103473">
    <property type="entry name" value="MFS general substrate transporter"/>
    <property type="match status" value="1"/>
</dbReference>
<protein>
    <recommendedName>
        <fullName evidence="9">Major facilitator superfamily (MFS) profile domain-containing protein</fullName>
    </recommendedName>
</protein>
<evidence type="ECO:0000256" key="5">
    <source>
        <dbReference type="ARBA" id="ARBA00022692"/>
    </source>
</evidence>
<keyword evidence="5 8" id="KW-0812">Transmembrane</keyword>
<feature type="transmembrane region" description="Helical" evidence="8">
    <location>
        <begin position="262"/>
        <end position="285"/>
    </location>
</feature>
<name>A0A1B6EXB3_9HEMI</name>
<evidence type="ECO:0000256" key="3">
    <source>
        <dbReference type="ARBA" id="ARBA00022475"/>
    </source>
</evidence>
<accession>A0A1B6EXB3</accession>
<dbReference type="Gene3D" id="1.20.1250.20">
    <property type="entry name" value="MFS general substrate transporter like domains"/>
    <property type="match status" value="1"/>
</dbReference>
<evidence type="ECO:0000313" key="10">
    <source>
        <dbReference type="EMBL" id="JAS42547.1"/>
    </source>
</evidence>
<feature type="transmembrane region" description="Helical" evidence="8">
    <location>
        <begin position="387"/>
        <end position="408"/>
    </location>
</feature>
<feature type="transmembrane region" description="Helical" evidence="8">
    <location>
        <begin position="355"/>
        <end position="375"/>
    </location>
</feature>
<evidence type="ECO:0000256" key="8">
    <source>
        <dbReference type="SAM" id="Phobius"/>
    </source>
</evidence>
<proteinExistence type="predicted"/>
<evidence type="ECO:0000256" key="2">
    <source>
        <dbReference type="ARBA" id="ARBA00022448"/>
    </source>
</evidence>
<dbReference type="GO" id="GO:0005886">
    <property type="term" value="C:plasma membrane"/>
    <property type="evidence" value="ECO:0007669"/>
    <property type="project" value="UniProtKB-SubCell"/>
</dbReference>
<comment type="subcellular location">
    <subcellularLocation>
        <location evidence="1">Cell membrane</location>
        <topology evidence="1">Multi-pass membrane protein</topology>
    </subcellularLocation>
</comment>
<feature type="transmembrane region" description="Helical" evidence="8">
    <location>
        <begin position="329"/>
        <end position="349"/>
    </location>
</feature>
<keyword evidence="2" id="KW-0813">Transport</keyword>
<dbReference type="PRINTS" id="PR00171">
    <property type="entry name" value="SUGRTRNSPORT"/>
</dbReference>
<dbReference type="InterPro" id="IPR003663">
    <property type="entry name" value="Sugar/inositol_transpt"/>
</dbReference>
<keyword evidence="7 8" id="KW-0472">Membrane</keyword>
<dbReference type="InterPro" id="IPR036259">
    <property type="entry name" value="MFS_trans_sf"/>
</dbReference>
<evidence type="ECO:0000259" key="9">
    <source>
        <dbReference type="PROSITE" id="PS50850"/>
    </source>
</evidence>
<keyword evidence="3" id="KW-1003">Cell membrane</keyword>
<dbReference type="GO" id="GO:0022857">
    <property type="term" value="F:transmembrane transporter activity"/>
    <property type="evidence" value="ECO:0007669"/>
    <property type="project" value="InterPro"/>
</dbReference>
<feature type="transmembrane region" description="Helical" evidence="8">
    <location>
        <begin position="147"/>
        <end position="170"/>
    </location>
</feature>
<feature type="transmembrane region" description="Helical" evidence="8">
    <location>
        <begin position="59"/>
        <end position="80"/>
    </location>
</feature>
<feature type="transmembrane region" description="Helical" evidence="8">
    <location>
        <begin position="297"/>
        <end position="317"/>
    </location>
</feature>
<keyword evidence="6 8" id="KW-1133">Transmembrane helix</keyword>
<evidence type="ECO:0000256" key="1">
    <source>
        <dbReference type="ARBA" id="ARBA00004651"/>
    </source>
</evidence>
<feature type="transmembrane region" description="Helical" evidence="8">
    <location>
        <begin position="112"/>
        <end position="135"/>
    </location>
</feature>
<evidence type="ECO:0000256" key="7">
    <source>
        <dbReference type="ARBA" id="ARBA00023136"/>
    </source>
</evidence>
<dbReference type="InterPro" id="IPR050549">
    <property type="entry name" value="MFS_Trehalose_Transporter"/>
</dbReference>
<dbReference type="FunFam" id="1.20.1250.20:FF:000218">
    <property type="entry name" value="facilitated trehalose transporter Tret1"/>
    <property type="match status" value="1"/>
</dbReference>